<organism evidence="13 14">
    <name type="scientific">Postia placenta MAD-698-R-SB12</name>
    <dbReference type="NCBI Taxonomy" id="670580"/>
    <lineage>
        <taxon>Eukaryota</taxon>
        <taxon>Fungi</taxon>
        <taxon>Dikarya</taxon>
        <taxon>Basidiomycota</taxon>
        <taxon>Agaricomycotina</taxon>
        <taxon>Agaricomycetes</taxon>
        <taxon>Polyporales</taxon>
        <taxon>Adustoporiaceae</taxon>
        <taxon>Rhodonia</taxon>
    </lineage>
</organism>
<keyword evidence="6 11" id="KW-0175">Coiled coil</keyword>
<evidence type="ECO:0000256" key="8">
    <source>
        <dbReference type="ARBA" id="ARBA00023136"/>
    </source>
</evidence>
<proteinExistence type="inferred from homology"/>
<evidence type="ECO:0000256" key="1">
    <source>
        <dbReference type="ARBA" id="ARBA00007472"/>
    </source>
</evidence>
<sequence length="400" mass="45296">MKSFKRADIKKRDSHVWEAQACAATSEMRDARIAVDASNDVHVTYWALCLRAPFAVLPPPADDLSPKAKSNPNASPPDPSGEPNRDPQGSSQRRLLSGQYGDQLANAKERLRGWSERTASQLRQRIDQYTASLAVTFSQLGKEINKVTGYGEIEVLKQRVVQQEARIEAVRRAAREAKEAYDRAVLQRASSQREVNDLLQRKSSWNDEDVIRFTSLVRQDHLHEQEESRAKIGATQAEDSVEREFSELMRVILNRYHEEQAWSDKIRSASTYGSLAVMGVNMLVFLLAIVFIEPWKRRRLAQTFERKVEEMSAQNAEALAKRFEGQDRLMSQIMETVHYNSQVPEADQMAASQTVVTLRDRTEQVPLWMNLKSNQDVAWAMAASATAAGLIGWLARSYMG</sequence>
<keyword evidence="5 10" id="KW-1133">Transmembrane helix</keyword>
<feature type="transmembrane region" description="Helical" evidence="10">
    <location>
        <begin position="377"/>
        <end position="395"/>
    </location>
</feature>
<keyword evidence="14" id="KW-1185">Reference proteome</keyword>
<evidence type="ECO:0000256" key="9">
    <source>
        <dbReference type="ARBA" id="ARBA00024807"/>
    </source>
</evidence>
<dbReference type="PANTHER" id="PTHR31961">
    <property type="entry name" value="SENSITIVE TO HIGH EXPRESSION PROTEIN 9, MITOCHONDRIAL"/>
    <property type="match status" value="1"/>
</dbReference>
<dbReference type="PANTHER" id="PTHR31961:SF3">
    <property type="entry name" value="SENSITIVE TO HIGH EXPRESSION PROTEIN 9, MITOCHONDRIAL"/>
    <property type="match status" value="1"/>
</dbReference>
<evidence type="ECO:0000256" key="6">
    <source>
        <dbReference type="ARBA" id="ARBA00023054"/>
    </source>
</evidence>
<evidence type="ECO:0000313" key="14">
    <source>
        <dbReference type="Proteomes" id="UP000194127"/>
    </source>
</evidence>
<evidence type="ECO:0000256" key="5">
    <source>
        <dbReference type="ARBA" id="ARBA00022989"/>
    </source>
</evidence>
<protein>
    <recommendedName>
        <fullName evidence="10">Sensitive to high expression protein 9, mitochondrial</fullName>
    </recommendedName>
</protein>
<keyword evidence="8 10" id="KW-0472">Membrane</keyword>
<keyword evidence="4 10" id="KW-0809">Transit peptide</keyword>
<evidence type="ECO:0000256" key="11">
    <source>
        <dbReference type="SAM" id="Coils"/>
    </source>
</evidence>
<evidence type="ECO:0000256" key="2">
    <source>
        <dbReference type="ARBA" id="ARBA00022692"/>
    </source>
</evidence>
<name>A0A1X6MUB5_9APHY</name>
<dbReference type="Pfam" id="PF05546">
    <property type="entry name" value="She9_MDM33"/>
    <property type="match status" value="1"/>
</dbReference>
<accession>A0A1X6MUB5</accession>
<dbReference type="AlphaFoldDB" id="A0A1X6MUB5"/>
<comment type="function">
    <text evidence="9">Required for the maintenance of the structure of the mitochondrial inner membrane. Involved in mitochondrial morphology. Causes growth arrest when highly overexpressed.</text>
</comment>
<evidence type="ECO:0000256" key="12">
    <source>
        <dbReference type="SAM" id="MobiDB-lite"/>
    </source>
</evidence>
<dbReference type="OrthoDB" id="5595506at2759"/>
<dbReference type="EMBL" id="KZ110601">
    <property type="protein sequence ID" value="OSX59783.1"/>
    <property type="molecule type" value="Genomic_DNA"/>
</dbReference>
<evidence type="ECO:0000256" key="10">
    <source>
        <dbReference type="RuleBase" id="RU364128"/>
    </source>
</evidence>
<dbReference type="GeneID" id="36333957"/>
<feature type="region of interest" description="Disordered" evidence="12">
    <location>
        <begin position="61"/>
        <end position="98"/>
    </location>
</feature>
<dbReference type="RefSeq" id="XP_024336577.1">
    <property type="nucleotide sequence ID" value="XM_024489008.1"/>
</dbReference>
<comment type="subunit">
    <text evidence="10">Homooligomer.</text>
</comment>
<feature type="coiled-coil region" evidence="11">
    <location>
        <begin position="153"/>
        <end position="194"/>
    </location>
</feature>
<keyword evidence="2 10" id="KW-0812">Transmembrane</keyword>
<comment type="similarity">
    <text evidence="1 10">Belongs to the SHE9 family.</text>
</comment>
<comment type="subcellular location">
    <subcellularLocation>
        <location evidence="10">Mitochondrion inner membrane</location>
        <topology evidence="10">Multi-pass membrane protein</topology>
    </subcellularLocation>
</comment>
<dbReference type="GO" id="GO:0007007">
    <property type="term" value="P:inner mitochondrial membrane organization"/>
    <property type="evidence" value="ECO:0007669"/>
    <property type="project" value="TreeGrafter"/>
</dbReference>
<evidence type="ECO:0000256" key="3">
    <source>
        <dbReference type="ARBA" id="ARBA00022792"/>
    </source>
</evidence>
<reference evidence="13 14" key="1">
    <citation type="submission" date="2017-04" db="EMBL/GenBank/DDBJ databases">
        <title>Genome Sequence of the Model Brown-Rot Fungus Postia placenta SB12.</title>
        <authorList>
            <consortium name="DOE Joint Genome Institute"/>
            <person name="Gaskell J."/>
            <person name="Kersten P."/>
            <person name="Larrondo L.F."/>
            <person name="Canessa P."/>
            <person name="Martinez D."/>
            <person name="Hibbett D."/>
            <person name="Schmoll M."/>
            <person name="Kubicek C.P."/>
            <person name="Martinez A.T."/>
            <person name="Yadav J."/>
            <person name="Master E."/>
            <person name="Magnuson J.K."/>
            <person name="James T."/>
            <person name="Yaver D."/>
            <person name="Berka R."/>
            <person name="Labutti K."/>
            <person name="Lipzen A."/>
            <person name="Aerts A."/>
            <person name="Barry K."/>
            <person name="Henrissat B."/>
            <person name="Blanchette R."/>
            <person name="Grigoriev I."/>
            <person name="Cullen D."/>
        </authorList>
    </citation>
    <scope>NUCLEOTIDE SEQUENCE [LARGE SCALE GENOMIC DNA]</scope>
    <source>
        <strain evidence="13 14">MAD-698-R-SB12</strain>
    </source>
</reference>
<evidence type="ECO:0000256" key="7">
    <source>
        <dbReference type="ARBA" id="ARBA00023128"/>
    </source>
</evidence>
<feature type="transmembrane region" description="Helical" evidence="10">
    <location>
        <begin position="272"/>
        <end position="292"/>
    </location>
</feature>
<keyword evidence="7 10" id="KW-0496">Mitochondrion</keyword>
<evidence type="ECO:0000313" key="13">
    <source>
        <dbReference type="EMBL" id="OSX59783.1"/>
    </source>
</evidence>
<evidence type="ECO:0000256" key="4">
    <source>
        <dbReference type="ARBA" id="ARBA00022946"/>
    </source>
</evidence>
<dbReference type="Proteomes" id="UP000194127">
    <property type="component" value="Unassembled WGS sequence"/>
</dbReference>
<dbReference type="InterPro" id="IPR008839">
    <property type="entry name" value="MDM33_fungi"/>
</dbReference>
<dbReference type="STRING" id="670580.A0A1X6MUB5"/>
<dbReference type="GO" id="GO:0005743">
    <property type="term" value="C:mitochondrial inner membrane"/>
    <property type="evidence" value="ECO:0007669"/>
    <property type="project" value="UniProtKB-SubCell"/>
</dbReference>
<gene>
    <name evidence="13" type="ORF">POSPLADRAFT_1183470</name>
</gene>
<keyword evidence="3 10" id="KW-0999">Mitochondrion inner membrane</keyword>